<dbReference type="HOGENOM" id="CLU_007337_1_2_1"/>
<evidence type="ECO:0000313" key="2">
    <source>
        <dbReference type="Proteomes" id="UP000054538"/>
    </source>
</evidence>
<accession>A0A0D0CI86</accession>
<reference evidence="1 2" key="1">
    <citation type="submission" date="2014-04" db="EMBL/GenBank/DDBJ databases">
        <authorList>
            <consortium name="DOE Joint Genome Institute"/>
            <person name="Kuo A."/>
            <person name="Kohler A."/>
            <person name="Jargeat P."/>
            <person name="Nagy L.G."/>
            <person name="Floudas D."/>
            <person name="Copeland A."/>
            <person name="Barry K.W."/>
            <person name="Cichocki N."/>
            <person name="Veneault-Fourrey C."/>
            <person name="LaButti K."/>
            <person name="Lindquist E.A."/>
            <person name="Lipzen A."/>
            <person name="Lundell T."/>
            <person name="Morin E."/>
            <person name="Murat C."/>
            <person name="Sun H."/>
            <person name="Tunlid A."/>
            <person name="Henrissat B."/>
            <person name="Grigoriev I.V."/>
            <person name="Hibbett D.S."/>
            <person name="Martin F."/>
            <person name="Nordberg H.P."/>
            <person name="Cantor M.N."/>
            <person name="Hua S.X."/>
        </authorList>
    </citation>
    <scope>NUCLEOTIDE SEQUENCE [LARGE SCALE GENOMIC DNA]</scope>
    <source>
        <strain evidence="1 2">Ve08.2h10</strain>
    </source>
</reference>
<organism evidence="1 2">
    <name type="scientific">Paxillus rubicundulus Ve08.2h10</name>
    <dbReference type="NCBI Taxonomy" id="930991"/>
    <lineage>
        <taxon>Eukaryota</taxon>
        <taxon>Fungi</taxon>
        <taxon>Dikarya</taxon>
        <taxon>Basidiomycota</taxon>
        <taxon>Agaricomycotina</taxon>
        <taxon>Agaricomycetes</taxon>
        <taxon>Agaricomycetidae</taxon>
        <taxon>Boletales</taxon>
        <taxon>Paxilineae</taxon>
        <taxon>Paxillaceae</taxon>
        <taxon>Paxillus</taxon>
    </lineage>
</organism>
<dbReference type="EMBL" id="KN828491">
    <property type="protein sequence ID" value="KIK74883.1"/>
    <property type="molecule type" value="Genomic_DNA"/>
</dbReference>
<keyword evidence="2" id="KW-1185">Reference proteome</keyword>
<gene>
    <name evidence="1" type="ORF">PAXRUDRAFT_174405</name>
</gene>
<evidence type="ECO:0000313" key="1">
    <source>
        <dbReference type="EMBL" id="KIK74883.1"/>
    </source>
</evidence>
<dbReference type="AlphaFoldDB" id="A0A0D0CI86"/>
<name>A0A0D0CI86_9AGAM</name>
<reference evidence="2" key="2">
    <citation type="submission" date="2015-01" db="EMBL/GenBank/DDBJ databases">
        <title>Evolutionary Origins and Diversification of the Mycorrhizal Mutualists.</title>
        <authorList>
            <consortium name="DOE Joint Genome Institute"/>
            <consortium name="Mycorrhizal Genomics Consortium"/>
            <person name="Kohler A."/>
            <person name="Kuo A."/>
            <person name="Nagy L.G."/>
            <person name="Floudas D."/>
            <person name="Copeland A."/>
            <person name="Barry K.W."/>
            <person name="Cichocki N."/>
            <person name="Veneault-Fourrey C."/>
            <person name="LaButti K."/>
            <person name="Lindquist E.A."/>
            <person name="Lipzen A."/>
            <person name="Lundell T."/>
            <person name="Morin E."/>
            <person name="Murat C."/>
            <person name="Riley R."/>
            <person name="Ohm R."/>
            <person name="Sun H."/>
            <person name="Tunlid A."/>
            <person name="Henrissat B."/>
            <person name="Grigoriev I.V."/>
            <person name="Hibbett D.S."/>
            <person name="Martin F."/>
        </authorList>
    </citation>
    <scope>NUCLEOTIDE SEQUENCE [LARGE SCALE GENOMIC DNA]</scope>
    <source>
        <strain evidence="2">Ve08.2h10</strain>
    </source>
</reference>
<sequence length="226" mass="25687">YTGVEYIETNMCLESCVSFTGPFTNLNTCPVPSCSASHWDPGRLRASNGRVKVTTKMFTTIPLGPQLQAQYHDPQSAHAMHYLYECTQEIIMHLQETGEIPVIDDIAMGLDYLSPVLDGDIKENDIVLMVSLNGAQLYEHKDSDCWMYIWIIVNLAPDQCYQKIHVHPGGFIQGLNKPKSLDLFLCIDMHHVMALQKEGLQIWDTDTTSFFTPTCIFYFQLLMAWV</sequence>
<proteinExistence type="predicted"/>
<dbReference type="Proteomes" id="UP000054538">
    <property type="component" value="Unassembled WGS sequence"/>
</dbReference>
<dbReference type="OrthoDB" id="3261594at2759"/>
<dbReference type="InParanoid" id="A0A0D0CI86"/>
<feature type="non-terminal residue" evidence="1">
    <location>
        <position position="1"/>
    </location>
</feature>
<protein>
    <submittedName>
        <fullName evidence="1">Uncharacterized protein</fullName>
    </submittedName>
</protein>